<dbReference type="EMBL" id="KV454479">
    <property type="protein sequence ID" value="ODV61416.1"/>
    <property type="molecule type" value="Genomic_DNA"/>
</dbReference>
<feature type="transmembrane region" description="Helical" evidence="6">
    <location>
        <begin position="187"/>
        <end position="207"/>
    </location>
</feature>
<dbReference type="PANTHER" id="PTHR13285">
    <property type="entry name" value="ACYLTRANSFERASE"/>
    <property type="match status" value="1"/>
</dbReference>
<feature type="transmembrane region" description="Helical" evidence="6">
    <location>
        <begin position="513"/>
        <end position="532"/>
    </location>
</feature>
<feature type="transmembrane region" description="Helical" evidence="6">
    <location>
        <begin position="108"/>
        <end position="129"/>
    </location>
</feature>
<keyword evidence="5 6" id="KW-0472">Membrane</keyword>
<dbReference type="GeneID" id="30967132"/>
<feature type="transmembrane region" description="Helical" evidence="6">
    <location>
        <begin position="552"/>
        <end position="573"/>
    </location>
</feature>
<dbReference type="Pfam" id="PF03062">
    <property type="entry name" value="MBOAT"/>
    <property type="match status" value="1"/>
</dbReference>
<comment type="subcellular location">
    <subcellularLocation>
        <location evidence="1">Membrane</location>
        <topology evidence="1">Multi-pass membrane protein</topology>
    </subcellularLocation>
</comment>
<feature type="transmembrane region" description="Helical" evidence="6">
    <location>
        <begin position="344"/>
        <end position="369"/>
    </location>
</feature>
<dbReference type="GO" id="GO:0008374">
    <property type="term" value="F:O-acyltransferase activity"/>
    <property type="evidence" value="ECO:0007669"/>
    <property type="project" value="TreeGrafter"/>
</dbReference>
<name>A0A1D2VIE0_9ASCO</name>
<sequence length="588" mass="69491">MNHVSFFFSDLFVLLSADSRLSPSIVQSVKKQKIIATSTPSRWNTLEFKFYYLVVVVAVSYMFATAIKISRADNQNYIYYQNLLSDGWIFGRKVDNSDSQYRFFRDNFWLLSILAVSHLCLRIVFQFFISTRRNLYDLVFGSLVMIALYGCNFLKIFVHLLINYFIGRLFIYLDNKNDSNKIFNSTFTYKSVGILILWIYGISTLFVNDKFRSVRFGSMLSFLSPLDSFKGIIERWDVFFNFVLLKMLSFNLDYYNRMTEINNNLKLNTSKIDKSRIEIENPELLTNERLRTNAPLDLSQYSFSNYLSYVLYTPLFIAGPIITFNDFTYQSFHRLPTLNLKFVIRYAIRFVFCILTMELILHYIYVVAIAKRKAWINDTPFEISMIGFFNLNIIWLKLLMPWRFFRLWALLDGIDPPENMLRCVCNNYSALAFWRAWHRSFNKWILRYIYIPLGGSKSRILTSLAVFTFVAIWHDIQLRLLFWGWMIVLFLIPEILCNVYLKPLIQNHRWYRFICGIGAVVNIWLMMIANLFGFCLGNEGTKKLLSDMFTSIYGVQFTIISTICLFIAVQVMFELREHEKRHGVDVKC</sequence>
<reference evidence="9" key="1">
    <citation type="submission" date="2016-05" db="EMBL/GenBank/DDBJ databases">
        <title>Comparative genomics of biotechnologically important yeasts.</title>
        <authorList>
            <consortium name="DOE Joint Genome Institute"/>
            <person name="Riley R."/>
            <person name="Haridas S."/>
            <person name="Wolfe K.H."/>
            <person name="Lopes M.R."/>
            <person name="Hittinger C.T."/>
            <person name="Goker M."/>
            <person name="Salamov A."/>
            <person name="Wisecaver J."/>
            <person name="Long T.M."/>
            <person name="Aerts A.L."/>
            <person name="Barry K."/>
            <person name="Choi C."/>
            <person name="Clum A."/>
            <person name="Coughlan A.Y."/>
            <person name="Deshpande S."/>
            <person name="Douglass A.P."/>
            <person name="Hanson S.J."/>
            <person name="Klenk H.-P."/>
            <person name="Labutti K."/>
            <person name="Lapidus A."/>
            <person name="Lindquist E."/>
            <person name="Lipzen A."/>
            <person name="Meier-Kolthoff J.P."/>
            <person name="Ohm R.A."/>
            <person name="Otillar R.P."/>
            <person name="Pangilinan J."/>
            <person name="Peng Y."/>
            <person name="Rokas A."/>
            <person name="Rosa C.A."/>
            <person name="Scheuner C."/>
            <person name="Sibirny A.A."/>
            <person name="Slot J.C."/>
            <person name="Stielow J.B."/>
            <person name="Sun H."/>
            <person name="Kurtzman C.P."/>
            <person name="Blackwell M."/>
            <person name="Grigoriev I.V."/>
            <person name="Jeffries T.W."/>
        </authorList>
    </citation>
    <scope>NUCLEOTIDE SEQUENCE [LARGE SCALE GENOMIC DNA]</scope>
    <source>
        <strain evidence="9">DSM 1968</strain>
    </source>
</reference>
<evidence type="ECO:0000256" key="4">
    <source>
        <dbReference type="ARBA" id="ARBA00022989"/>
    </source>
</evidence>
<protein>
    <submittedName>
        <fullName evidence="8">MBOAT-domain-containing protein</fullName>
    </submittedName>
</protein>
<feature type="transmembrane region" description="Helical" evidence="6">
    <location>
        <begin position="306"/>
        <end position="324"/>
    </location>
</feature>
<proteinExistence type="inferred from homology"/>
<comment type="similarity">
    <text evidence="2">Belongs to the membrane-bound acyltransferase family.</text>
</comment>
<feature type="transmembrane region" description="Helical" evidence="6">
    <location>
        <begin position="50"/>
        <end position="69"/>
    </location>
</feature>
<dbReference type="GO" id="GO:0016020">
    <property type="term" value="C:membrane"/>
    <property type="evidence" value="ECO:0007669"/>
    <property type="project" value="UniProtKB-SubCell"/>
</dbReference>
<accession>A0A1D2VIE0</accession>
<dbReference type="RefSeq" id="XP_020047723.1">
    <property type="nucleotide sequence ID" value="XM_020193496.1"/>
</dbReference>
<evidence type="ECO:0000313" key="8">
    <source>
        <dbReference type="EMBL" id="ODV61416.1"/>
    </source>
</evidence>
<dbReference type="FunCoup" id="A0A1D2VIE0">
    <property type="interactions" value="111"/>
</dbReference>
<evidence type="ECO:0000313" key="9">
    <source>
        <dbReference type="Proteomes" id="UP000095038"/>
    </source>
</evidence>
<keyword evidence="4 6" id="KW-1133">Transmembrane helix</keyword>
<feature type="transmembrane region" description="Helical" evidence="6">
    <location>
        <begin position="482"/>
        <end position="501"/>
    </location>
</feature>
<feature type="transmembrane region" description="Helical" evidence="6">
    <location>
        <begin position="381"/>
        <end position="399"/>
    </location>
</feature>
<dbReference type="GO" id="GO:0006506">
    <property type="term" value="P:GPI anchor biosynthetic process"/>
    <property type="evidence" value="ECO:0007669"/>
    <property type="project" value="TreeGrafter"/>
</dbReference>
<feature type="chain" id="PRO_5008910479" evidence="7">
    <location>
        <begin position="18"/>
        <end position="588"/>
    </location>
</feature>
<dbReference type="GO" id="GO:0005783">
    <property type="term" value="C:endoplasmic reticulum"/>
    <property type="evidence" value="ECO:0007669"/>
    <property type="project" value="TreeGrafter"/>
</dbReference>
<dbReference type="InterPro" id="IPR051085">
    <property type="entry name" value="MB_O-acyltransferase"/>
</dbReference>
<gene>
    <name evidence="8" type="ORF">ASCRUDRAFT_7650</name>
</gene>
<evidence type="ECO:0000256" key="5">
    <source>
        <dbReference type="ARBA" id="ARBA00023136"/>
    </source>
</evidence>
<dbReference type="AlphaFoldDB" id="A0A1D2VIE0"/>
<dbReference type="PANTHER" id="PTHR13285:SF18">
    <property type="entry name" value="PROTEIN-CYSTEINE N-PALMITOYLTRANSFERASE RASP"/>
    <property type="match status" value="1"/>
</dbReference>
<keyword evidence="9" id="KW-1185">Reference proteome</keyword>
<evidence type="ECO:0000256" key="1">
    <source>
        <dbReference type="ARBA" id="ARBA00004141"/>
    </source>
</evidence>
<evidence type="ECO:0000256" key="6">
    <source>
        <dbReference type="SAM" id="Phobius"/>
    </source>
</evidence>
<dbReference type="InterPro" id="IPR004299">
    <property type="entry name" value="MBOAT_fam"/>
</dbReference>
<evidence type="ECO:0000256" key="3">
    <source>
        <dbReference type="ARBA" id="ARBA00022692"/>
    </source>
</evidence>
<feature type="transmembrane region" description="Helical" evidence="6">
    <location>
        <begin position="458"/>
        <end position="476"/>
    </location>
</feature>
<organism evidence="8 9">
    <name type="scientific">Ascoidea rubescens DSM 1968</name>
    <dbReference type="NCBI Taxonomy" id="1344418"/>
    <lineage>
        <taxon>Eukaryota</taxon>
        <taxon>Fungi</taxon>
        <taxon>Dikarya</taxon>
        <taxon>Ascomycota</taxon>
        <taxon>Saccharomycotina</taxon>
        <taxon>Saccharomycetes</taxon>
        <taxon>Ascoideaceae</taxon>
        <taxon>Ascoidea</taxon>
    </lineage>
</organism>
<dbReference type="STRING" id="1344418.A0A1D2VIE0"/>
<dbReference type="InParanoid" id="A0A1D2VIE0"/>
<feature type="transmembrane region" description="Helical" evidence="6">
    <location>
        <begin position="141"/>
        <end position="166"/>
    </location>
</feature>
<evidence type="ECO:0000256" key="7">
    <source>
        <dbReference type="SAM" id="SignalP"/>
    </source>
</evidence>
<dbReference type="OrthoDB" id="420606at2759"/>
<dbReference type="Proteomes" id="UP000095038">
    <property type="component" value="Unassembled WGS sequence"/>
</dbReference>
<feature type="signal peptide" evidence="7">
    <location>
        <begin position="1"/>
        <end position="17"/>
    </location>
</feature>
<keyword evidence="7" id="KW-0732">Signal</keyword>
<keyword evidence="3 6" id="KW-0812">Transmembrane</keyword>
<evidence type="ECO:0000256" key="2">
    <source>
        <dbReference type="ARBA" id="ARBA00010323"/>
    </source>
</evidence>